<gene>
    <name evidence="5" type="ORF">QF035_007063</name>
</gene>
<dbReference type="GO" id="GO:0003677">
    <property type="term" value="F:DNA binding"/>
    <property type="evidence" value="ECO:0007669"/>
    <property type="project" value="UniProtKB-KW"/>
</dbReference>
<sequence>MTVLRDPMVVSEPISSPRIAIGVVDENPIFRTGLLHCLTAEDAFAVIAQAATLKEMTTAVGSLRPVVILVGMDVVEADALEDLSALRAAAPWARIVVMLAREEPFAVKRVLMVGVQAALPRHTTPQELAGAVRGVVQHSDRIVLSLTQRTLDGLQGHGPSPLTAREQEIVALVARGLRNSQIAHLLVIAEGTVKRHLSNVYAKLDASCRTDAVRKAGELGLIPAVAAMIGPTANSAYGAAG</sequence>
<organism evidence="5 6">
    <name type="scientific">Streptomyces umbrinus</name>
    <dbReference type="NCBI Taxonomy" id="67370"/>
    <lineage>
        <taxon>Bacteria</taxon>
        <taxon>Bacillati</taxon>
        <taxon>Actinomycetota</taxon>
        <taxon>Actinomycetes</taxon>
        <taxon>Kitasatosporales</taxon>
        <taxon>Streptomycetaceae</taxon>
        <taxon>Streptomyces</taxon>
        <taxon>Streptomyces phaeochromogenes group</taxon>
    </lineage>
</organism>
<evidence type="ECO:0000259" key="3">
    <source>
        <dbReference type="PROSITE" id="PS50043"/>
    </source>
</evidence>
<dbReference type="Gene3D" id="3.40.50.2300">
    <property type="match status" value="1"/>
</dbReference>
<dbReference type="PROSITE" id="PS00622">
    <property type="entry name" value="HTH_LUXR_1"/>
    <property type="match status" value="1"/>
</dbReference>
<dbReference type="SUPFAM" id="SSF46894">
    <property type="entry name" value="C-terminal effector domain of the bipartite response regulators"/>
    <property type="match status" value="1"/>
</dbReference>
<dbReference type="SMART" id="SM00421">
    <property type="entry name" value="HTH_LUXR"/>
    <property type="match status" value="1"/>
</dbReference>
<evidence type="ECO:0000256" key="2">
    <source>
        <dbReference type="PROSITE-ProRule" id="PRU00169"/>
    </source>
</evidence>
<feature type="domain" description="HTH luxR-type" evidence="3">
    <location>
        <begin position="155"/>
        <end position="220"/>
    </location>
</feature>
<dbReference type="InterPro" id="IPR000792">
    <property type="entry name" value="Tscrpt_reg_LuxR_C"/>
</dbReference>
<reference evidence="5 6" key="1">
    <citation type="submission" date="2023-07" db="EMBL/GenBank/DDBJ databases">
        <title>Comparative genomics of wheat-associated soil bacteria to identify genetic determinants of phenazine resistance.</title>
        <authorList>
            <person name="Mouncey N."/>
        </authorList>
    </citation>
    <scope>NUCLEOTIDE SEQUENCE [LARGE SCALE GENOMIC DNA]</scope>
    <source>
        <strain evidence="5 6">V2I4</strain>
    </source>
</reference>
<protein>
    <submittedName>
        <fullName evidence="5">DNA-binding NarL/FixJ family response regulator</fullName>
    </submittedName>
</protein>
<dbReference type="RefSeq" id="WP_307524684.1">
    <property type="nucleotide sequence ID" value="NZ_JAUSZI010000002.1"/>
</dbReference>
<dbReference type="InterPro" id="IPR039420">
    <property type="entry name" value="WalR-like"/>
</dbReference>
<accession>A0ABU0T0Z0</accession>
<keyword evidence="6" id="KW-1185">Reference proteome</keyword>
<evidence type="ECO:0000259" key="4">
    <source>
        <dbReference type="PROSITE" id="PS50110"/>
    </source>
</evidence>
<feature type="domain" description="Response regulatory" evidence="4">
    <location>
        <begin position="20"/>
        <end position="136"/>
    </location>
</feature>
<dbReference type="InterPro" id="IPR001789">
    <property type="entry name" value="Sig_transdc_resp-reg_receiver"/>
</dbReference>
<dbReference type="EMBL" id="JAUSZI010000002">
    <property type="protein sequence ID" value="MDQ1029481.1"/>
    <property type="molecule type" value="Genomic_DNA"/>
</dbReference>
<keyword evidence="1 5" id="KW-0238">DNA-binding</keyword>
<dbReference type="PANTHER" id="PTHR43214">
    <property type="entry name" value="TWO-COMPONENT RESPONSE REGULATOR"/>
    <property type="match status" value="1"/>
</dbReference>
<dbReference type="PROSITE" id="PS50110">
    <property type="entry name" value="RESPONSE_REGULATORY"/>
    <property type="match status" value="1"/>
</dbReference>
<dbReference type="Pfam" id="PF00072">
    <property type="entry name" value="Response_reg"/>
    <property type="match status" value="1"/>
</dbReference>
<dbReference type="PRINTS" id="PR00038">
    <property type="entry name" value="HTHLUXR"/>
</dbReference>
<comment type="caution">
    <text evidence="5">The sequence shown here is derived from an EMBL/GenBank/DDBJ whole genome shotgun (WGS) entry which is preliminary data.</text>
</comment>
<evidence type="ECO:0000313" key="5">
    <source>
        <dbReference type="EMBL" id="MDQ1029481.1"/>
    </source>
</evidence>
<name>A0ABU0T0Z0_9ACTN</name>
<dbReference type="InterPro" id="IPR016032">
    <property type="entry name" value="Sig_transdc_resp-reg_C-effctor"/>
</dbReference>
<dbReference type="Proteomes" id="UP001230328">
    <property type="component" value="Unassembled WGS sequence"/>
</dbReference>
<comment type="caution">
    <text evidence="2">Lacks conserved residue(s) required for the propagation of feature annotation.</text>
</comment>
<dbReference type="SUPFAM" id="SSF52172">
    <property type="entry name" value="CheY-like"/>
    <property type="match status" value="1"/>
</dbReference>
<dbReference type="PROSITE" id="PS50043">
    <property type="entry name" value="HTH_LUXR_2"/>
    <property type="match status" value="1"/>
</dbReference>
<dbReference type="InterPro" id="IPR011006">
    <property type="entry name" value="CheY-like_superfamily"/>
</dbReference>
<dbReference type="PANTHER" id="PTHR43214:SF43">
    <property type="entry name" value="TWO-COMPONENT RESPONSE REGULATOR"/>
    <property type="match status" value="1"/>
</dbReference>
<dbReference type="CDD" id="cd06170">
    <property type="entry name" value="LuxR_C_like"/>
    <property type="match status" value="1"/>
</dbReference>
<proteinExistence type="predicted"/>
<dbReference type="Pfam" id="PF00196">
    <property type="entry name" value="GerE"/>
    <property type="match status" value="1"/>
</dbReference>
<evidence type="ECO:0000256" key="1">
    <source>
        <dbReference type="ARBA" id="ARBA00023125"/>
    </source>
</evidence>
<evidence type="ECO:0000313" key="6">
    <source>
        <dbReference type="Proteomes" id="UP001230328"/>
    </source>
</evidence>